<sequence length="110" mass="12925">MTFIRKIKQRGKIYYAEVENQWIDGKCVQKHIRSLGTDPKNPTNIPIEPTHFSYLSLRLMQGSLTPNDLFEMLENMGQPVKKADLKRLGIHYDFKKKTYSVSLFYQKNSK</sequence>
<name>A0AC61SBI3_9EURY</name>
<accession>A0AC61SBI3</accession>
<reference evidence="1" key="1">
    <citation type="submission" date="2018-09" db="EMBL/GenBank/DDBJ databases">
        <title>A genomic encyclopedia of anaerobic methanotrophic archaea.</title>
        <authorList>
            <person name="Skennerton C.T."/>
            <person name="Chadwick G.L."/>
            <person name="Laso-Perez R."/>
            <person name="Leu A.O."/>
            <person name="Speth D.R."/>
            <person name="Yu H."/>
            <person name="Morgan-Lang C."/>
            <person name="Hatzenpichler R."/>
            <person name="Goudeau D."/>
            <person name="Malmstrom R."/>
            <person name="Woyke T."/>
            <person name="Hallam S."/>
            <person name="Tyson G.W."/>
            <person name="Wegener G."/>
            <person name="Boetius A."/>
            <person name="Orphan V.J."/>
        </authorList>
    </citation>
    <scope>NUCLEOTIDE SEQUENCE</scope>
    <source>
        <strain evidence="1">CONS3730D10UFb2</strain>
    </source>
</reference>
<protein>
    <submittedName>
        <fullName evidence="1">Uncharacterized protein</fullName>
    </submittedName>
</protein>
<gene>
    <name evidence="1" type="ORF">C5S46_02885</name>
</gene>
<evidence type="ECO:0000313" key="2">
    <source>
        <dbReference type="Proteomes" id="UP000315423"/>
    </source>
</evidence>
<evidence type="ECO:0000313" key="1">
    <source>
        <dbReference type="EMBL" id="TKY92009.1"/>
    </source>
</evidence>
<organism evidence="1 2">
    <name type="scientific">Candidatus Methanomarinus sp</name>
    <dbReference type="NCBI Taxonomy" id="3386244"/>
    <lineage>
        <taxon>Archaea</taxon>
        <taxon>Methanobacteriati</taxon>
        <taxon>Methanobacteriota</taxon>
        <taxon>Stenosarchaea group</taxon>
        <taxon>Methanomicrobia</taxon>
        <taxon>Methanosarcinales</taxon>
        <taxon>ANME-2 cluster</taxon>
        <taxon>Candidatus Methanocomedenaceae</taxon>
        <taxon>Candidatus Methanomarinus</taxon>
    </lineage>
</organism>
<dbReference type="EMBL" id="QYBA01000091">
    <property type="protein sequence ID" value="TKY92009.1"/>
    <property type="molecule type" value="Genomic_DNA"/>
</dbReference>
<dbReference type="Proteomes" id="UP000315423">
    <property type="component" value="Unassembled WGS sequence"/>
</dbReference>
<comment type="caution">
    <text evidence="1">The sequence shown here is derived from an EMBL/GenBank/DDBJ whole genome shotgun (WGS) entry which is preliminary data.</text>
</comment>
<proteinExistence type="predicted"/>